<comment type="caution">
    <text evidence="2">The sequence shown here is derived from an EMBL/GenBank/DDBJ whole genome shotgun (WGS) entry which is preliminary data.</text>
</comment>
<dbReference type="Proteomes" id="UP001285263">
    <property type="component" value="Unassembled WGS sequence"/>
</dbReference>
<dbReference type="RefSeq" id="WP_320424677.1">
    <property type="nucleotide sequence ID" value="NZ_JAXCLA010000006.1"/>
</dbReference>
<keyword evidence="3" id="KW-1185">Reference proteome</keyword>
<dbReference type="Pfam" id="PF01345">
    <property type="entry name" value="DUF11"/>
    <property type="match status" value="1"/>
</dbReference>
<dbReference type="PANTHER" id="PTHR34819:SF3">
    <property type="entry name" value="CELL SURFACE PROTEIN"/>
    <property type="match status" value="1"/>
</dbReference>
<feature type="domain" description="DUF11" evidence="1">
    <location>
        <begin position="794"/>
        <end position="872"/>
    </location>
</feature>
<dbReference type="EMBL" id="JAXCLA010000006">
    <property type="protein sequence ID" value="MDY0746731.1"/>
    <property type="molecule type" value="Genomic_DNA"/>
</dbReference>
<dbReference type="InterPro" id="IPR051172">
    <property type="entry name" value="Chlamydia_OmcB"/>
</dbReference>
<gene>
    <name evidence="2" type="ORF">SNE35_19625</name>
</gene>
<proteinExistence type="predicted"/>
<dbReference type="InterPro" id="IPR001434">
    <property type="entry name" value="OmcB-like_DUF11"/>
</dbReference>
<name>A0ABU5DLW9_9BURK</name>
<evidence type="ECO:0000313" key="3">
    <source>
        <dbReference type="Proteomes" id="UP001285263"/>
    </source>
</evidence>
<evidence type="ECO:0000313" key="2">
    <source>
        <dbReference type="EMBL" id="MDY0746731.1"/>
    </source>
</evidence>
<organism evidence="2 3">
    <name type="scientific">Roseateles agri</name>
    <dbReference type="NCBI Taxonomy" id="3098619"/>
    <lineage>
        <taxon>Bacteria</taxon>
        <taxon>Pseudomonadati</taxon>
        <taxon>Pseudomonadota</taxon>
        <taxon>Betaproteobacteria</taxon>
        <taxon>Burkholderiales</taxon>
        <taxon>Sphaerotilaceae</taxon>
        <taxon>Roseateles</taxon>
    </lineage>
</organism>
<reference evidence="2 3" key="1">
    <citation type="submission" date="2023-11" db="EMBL/GenBank/DDBJ databases">
        <title>Paucibacter sp. nov., isolated from fresh soil in Korea.</title>
        <authorList>
            <person name="Le N.T.T."/>
        </authorList>
    </citation>
    <scope>NUCLEOTIDE SEQUENCE [LARGE SCALE GENOMIC DNA]</scope>
    <source>
        <strain evidence="2 3">R3-3</strain>
    </source>
</reference>
<protein>
    <recommendedName>
        <fullName evidence="1">DUF11 domain-containing protein</fullName>
    </recommendedName>
</protein>
<evidence type="ECO:0000259" key="1">
    <source>
        <dbReference type="Pfam" id="PF01345"/>
    </source>
</evidence>
<dbReference type="InterPro" id="IPR047589">
    <property type="entry name" value="DUF11_rpt"/>
</dbReference>
<accession>A0ABU5DLW9</accession>
<sequence>MNALLQRLDSGWSTFLVPVLVGFVVAMTAMSVNAAAPAGTVIGNQAAATYSDGSSVVRTVTSNTVVTTVQQVASLSVAANGAKTISIGGQVYYPHTLVNTGNGTDSFALTSSNTGGFSFAAAVFYADANGDGVPDNAVPITTTGQLAAGQSFRFVVAGIVPATAVAGASNTLTATATSGFAPATTGSVTDTTTITSQAVLNVTQVLDVAAGPSPSTANRTITITYTNTGNTTATNLTLTELVPAGMTYIANSARWSGSGATVLSDADATDNQGGIVFDENVSAANRVTAVIASIPPGGSGTLSYKVSVNSGLPAGANAATAATASFSYNDGAAAVPASNTNTVQYTVLAGAQVGMTGATVTTVPQGGVVNFTNTVTNAGNATDSFDLSTLGSTFPAGTTFQFFQADGVTPIVDRNGNGVPDTGPIAAGASLNIVVRAILPPGATGGPYTVTAKATSSTDATKSASALNTLGTISANTVDLTNNGAGAAAPGYGPGPEALPVTTTPVAAGGTTRITLVLANGSGVADTFALRASTDSSFATTTLPAGWSVVFHDANGAVLDNSGLINSGANKTVYADVTVPANVSAGTTQLYFRAQSATTNASDTLHNAVIIGTVRSLTISPNHTAQLTPGGTTVYVHTLYNAGNVTEADGAIGTATAATVDSSSGFTSVVYWDKNNDGVLDASDPVVTDLSQLTGGTNGANTTAGLAPGKSARLFVKVTAPAAATSGTTNITTLSIATGGIVGAMAAPGAVSVTDTSTVVVSQVTLVKTQALDAGCDGTADTAFSPVAISSGAAPGGCLRYEITATNVGPVAVTNLVVSDSTPAYTTYSATVPASATAGTVTAPAPGARGTVQTTVTTLAPGATVVLRFGVRIDP</sequence>
<dbReference type="NCBIfam" id="TIGR01451">
    <property type="entry name" value="B_ant_repeat"/>
    <property type="match status" value="2"/>
</dbReference>
<dbReference type="PANTHER" id="PTHR34819">
    <property type="entry name" value="LARGE CYSTEINE-RICH PERIPLASMIC PROTEIN OMCB"/>
    <property type="match status" value="1"/>
</dbReference>